<protein>
    <recommendedName>
        <fullName evidence="3">Tail fiber protein</fullName>
    </recommendedName>
</protein>
<gene>
    <name evidence="1" type="ORF">Harreka1_13</name>
</gene>
<evidence type="ECO:0008006" key="3">
    <source>
        <dbReference type="Google" id="ProtNLM"/>
    </source>
</evidence>
<accession>A0A8E4ZEP4</accession>
<organism evidence="1 2">
    <name type="scientific">Olleya phage Harreka_1</name>
    <dbReference type="NCBI Taxonomy" id="2745673"/>
    <lineage>
        <taxon>Viruses</taxon>
        <taxon>Duplodnaviria</taxon>
        <taxon>Heunggongvirae</taxon>
        <taxon>Uroviricota</taxon>
        <taxon>Caudoviricetes</taxon>
        <taxon>Aggregaviridae</taxon>
        <taxon>Harrekavirus</taxon>
        <taxon>Harrekavirus harreka</taxon>
    </lineage>
</organism>
<name>A0A8E4ZEP4_9CAUD</name>
<sequence>MLEIKKTGNKNFTHYWVTPSGTFEYLASDLNIIFNNNKVLLRSISGRIVFDKKGFLVSDVKIYDIGGTAETFSNFQDLNQRLIDLGYPPYGVDGGGGEGNVLSVNGQVGTVVLDADNIDDTSTTNKFATEAELNQINENTTDIGLAILETIEVASDLVDHENDILNPHEVTKTQVGLGNVSNIAPSDMPISDATVLALENSLKNIQLVDLTNGGSLIVPTSGNVTTIQEVADFLNTQTFTVNKQKLLILRVIITETINSVDYLSYSHYKFLKNDNQGDWGTGTVLGAIDSSDLVLDSKEMITQYNASNTITIDLGDILTDDIVTYLNSNTQPATGQNWELLDGNSYFFTYTSNGSAITDFYKGIKPVVLGDTGDYTVVSTDFQRISTDGVLQTNIDADTLGGYTPLGFVRATGSVSQNIDGEKNLVNNTGFGVASPSERIDVAGVVKSYGKLIKNSDSSGNNYYKKEVSISVGGWVRKLLGFSNTGSITDDFDIGIFGSSSSYVYSYMGFGSYNSTNVVRITPSGLFGFGKTPTEKVDVDGSIKATAFIGDGSQLTNLPSVDSRPYTVYTALLSQTGTNAPVATVLENTLGIVVTWTRVNVGVYGFFLPSPVLSLDRTSITLDHGGVARQVRLDASQGGLTAGDVKTYNSLGTAQDGNLFKSVFEIRVYP</sequence>
<dbReference type="Proteomes" id="UP000693706">
    <property type="component" value="Segment"/>
</dbReference>
<evidence type="ECO:0000313" key="2">
    <source>
        <dbReference type="Proteomes" id="UP000693706"/>
    </source>
</evidence>
<keyword evidence="2" id="KW-1185">Reference proteome</keyword>
<reference evidence="1" key="1">
    <citation type="submission" date="2020-07" db="EMBL/GenBank/DDBJ databases">
        <title>Highly diverse flavobacterial phages as mortality factor during North Sea spring blooms.</title>
        <authorList>
            <person name="Bartlau N."/>
            <person name="Wichels A."/>
            <person name="Krohne G."/>
            <person name="Adriaenssens E.M."/>
            <person name="Heins A."/>
            <person name="Fuchs B.M."/>
            <person name="Amann R."/>
            <person name="Moraru C."/>
        </authorList>
    </citation>
    <scope>NUCLEOTIDE SEQUENCE</scope>
</reference>
<proteinExistence type="predicted"/>
<dbReference type="EMBL" id="MT732457">
    <property type="protein sequence ID" value="QQV90420.1"/>
    <property type="molecule type" value="Genomic_DNA"/>
</dbReference>
<evidence type="ECO:0000313" key="1">
    <source>
        <dbReference type="EMBL" id="QQV90420.1"/>
    </source>
</evidence>